<organism evidence="2 3">
    <name type="scientific">Flavobacterium rhizophilum</name>
    <dbReference type="NCBI Taxonomy" id="3163296"/>
    <lineage>
        <taxon>Bacteria</taxon>
        <taxon>Pseudomonadati</taxon>
        <taxon>Bacteroidota</taxon>
        <taxon>Flavobacteriia</taxon>
        <taxon>Flavobacteriales</taxon>
        <taxon>Flavobacteriaceae</taxon>
        <taxon>Flavobacterium</taxon>
    </lineage>
</organism>
<dbReference type="RefSeq" id="WP_408073978.1">
    <property type="nucleotide sequence ID" value="NZ_JBELQB010000003.1"/>
</dbReference>
<comment type="caution">
    <text evidence="2">The sequence shown here is derived from an EMBL/GenBank/DDBJ whole genome shotgun (WGS) entry which is preliminary data.</text>
</comment>
<evidence type="ECO:0000256" key="1">
    <source>
        <dbReference type="SAM" id="Phobius"/>
    </source>
</evidence>
<feature type="transmembrane region" description="Helical" evidence="1">
    <location>
        <begin position="6"/>
        <end position="35"/>
    </location>
</feature>
<dbReference type="EMBL" id="JBELQB010000003">
    <property type="protein sequence ID" value="MFL9836951.1"/>
    <property type="molecule type" value="Genomic_DNA"/>
</dbReference>
<protein>
    <submittedName>
        <fullName evidence="2">Uncharacterized protein</fullName>
    </submittedName>
</protein>
<keyword evidence="1" id="KW-0812">Transmembrane</keyword>
<keyword evidence="1" id="KW-1133">Transmembrane helix</keyword>
<accession>A0ABW8Y9R1</accession>
<evidence type="ECO:0000313" key="2">
    <source>
        <dbReference type="EMBL" id="MFL9836951.1"/>
    </source>
</evidence>
<reference evidence="2 3" key="1">
    <citation type="submission" date="2024-06" db="EMBL/GenBank/DDBJ databases">
        <authorList>
            <person name="Kaempfer P."/>
            <person name="Viver T."/>
        </authorList>
    </citation>
    <scope>NUCLEOTIDE SEQUENCE [LARGE SCALE GENOMIC DNA]</scope>
    <source>
        <strain evidence="2 3">ST-75</strain>
    </source>
</reference>
<keyword evidence="1" id="KW-0472">Membrane</keyword>
<keyword evidence="3" id="KW-1185">Reference proteome</keyword>
<evidence type="ECO:0000313" key="3">
    <source>
        <dbReference type="Proteomes" id="UP001629059"/>
    </source>
</evidence>
<sequence length="102" mass="11972">MGDIKYIFSYALEISVLILAIWFGFIIISGIFAVFGQFFSSDKMENFTPKRNDYIKQHQKLIARGYDTRIMHDAGITELVYNEEEENAEDIIIEKKKKKKKK</sequence>
<name>A0ABW8Y9R1_9FLAO</name>
<proteinExistence type="predicted"/>
<dbReference type="Proteomes" id="UP001629059">
    <property type="component" value="Unassembled WGS sequence"/>
</dbReference>
<gene>
    <name evidence="2" type="ORF">ABS768_05535</name>
</gene>